<name>A0A2L2XF81_9FIRM</name>
<keyword evidence="2" id="KW-0472">Membrane</keyword>
<dbReference type="AlphaFoldDB" id="A0A2L2XF81"/>
<gene>
    <name evidence="3" type="ORF">DCCM_3794</name>
</gene>
<keyword evidence="4" id="KW-1185">Reference proteome</keyword>
<feature type="region of interest" description="Disordered" evidence="1">
    <location>
        <begin position="1"/>
        <end position="22"/>
    </location>
</feature>
<organism evidence="3 4">
    <name type="scientific">Desulfocucumis palustris</name>
    <dbReference type="NCBI Taxonomy" id="1898651"/>
    <lineage>
        <taxon>Bacteria</taxon>
        <taxon>Bacillati</taxon>
        <taxon>Bacillota</taxon>
        <taxon>Clostridia</taxon>
        <taxon>Eubacteriales</taxon>
        <taxon>Desulfocucumaceae</taxon>
        <taxon>Desulfocucumis</taxon>
    </lineage>
</organism>
<evidence type="ECO:0000313" key="3">
    <source>
        <dbReference type="EMBL" id="GBF34674.1"/>
    </source>
</evidence>
<evidence type="ECO:0008006" key="5">
    <source>
        <dbReference type="Google" id="ProtNLM"/>
    </source>
</evidence>
<keyword evidence="2" id="KW-1133">Transmembrane helix</keyword>
<evidence type="ECO:0000313" key="4">
    <source>
        <dbReference type="Proteomes" id="UP000239549"/>
    </source>
</evidence>
<sequence>MSQLSRDPLQKSNSGFGRQPGTELTTAYPVYLLPITTITSLFNHFFWYLSISKKDFNKN</sequence>
<evidence type="ECO:0000256" key="2">
    <source>
        <dbReference type="SAM" id="Phobius"/>
    </source>
</evidence>
<protein>
    <recommendedName>
        <fullName evidence="5">Transmembrane protein</fullName>
    </recommendedName>
</protein>
<dbReference type="Proteomes" id="UP000239549">
    <property type="component" value="Unassembled WGS sequence"/>
</dbReference>
<feature type="transmembrane region" description="Helical" evidence="2">
    <location>
        <begin position="28"/>
        <end position="49"/>
    </location>
</feature>
<keyword evidence="2" id="KW-0812">Transmembrane</keyword>
<feature type="compositionally biased region" description="Polar residues" evidence="1">
    <location>
        <begin position="1"/>
        <end position="16"/>
    </location>
</feature>
<reference evidence="4" key="1">
    <citation type="submission" date="2018-02" db="EMBL/GenBank/DDBJ databases">
        <title>Genome sequence of Desulfocucumis palustris strain NAW-5.</title>
        <authorList>
            <person name="Watanabe M."/>
            <person name="Kojima H."/>
            <person name="Fukui M."/>
        </authorList>
    </citation>
    <scope>NUCLEOTIDE SEQUENCE [LARGE SCALE GENOMIC DNA]</scope>
    <source>
        <strain evidence="4">NAW-5</strain>
    </source>
</reference>
<evidence type="ECO:0000256" key="1">
    <source>
        <dbReference type="SAM" id="MobiDB-lite"/>
    </source>
</evidence>
<dbReference type="EMBL" id="BFAV01000150">
    <property type="protein sequence ID" value="GBF34674.1"/>
    <property type="molecule type" value="Genomic_DNA"/>
</dbReference>
<comment type="caution">
    <text evidence="3">The sequence shown here is derived from an EMBL/GenBank/DDBJ whole genome shotgun (WGS) entry which is preliminary data.</text>
</comment>
<proteinExistence type="predicted"/>
<accession>A0A2L2XF81</accession>